<proteinExistence type="predicted"/>
<evidence type="ECO:0000313" key="1">
    <source>
        <dbReference type="EMBL" id="KAK7495855.1"/>
    </source>
</evidence>
<keyword evidence="2" id="KW-1185">Reference proteome</keyword>
<dbReference type="EMBL" id="JACVVK020000071">
    <property type="protein sequence ID" value="KAK7495855.1"/>
    <property type="molecule type" value="Genomic_DNA"/>
</dbReference>
<comment type="caution">
    <text evidence="1">The sequence shown here is derived from an EMBL/GenBank/DDBJ whole genome shotgun (WGS) entry which is preliminary data.</text>
</comment>
<evidence type="ECO:0000313" key="2">
    <source>
        <dbReference type="Proteomes" id="UP001519460"/>
    </source>
</evidence>
<organism evidence="1 2">
    <name type="scientific">Batillaria attramentaria</name>
    <dbReference type="NCBI Taxonomy" id="370345"/>
    <lineage>
        <taxon>Eukaryota</taxon>
        <taxon>Metazoa</taxon>
        <taxon>Spiralia</taxon>
        <taxon>Lophotrochozoa</taxon>
        <taxon>Mollusca</taxon>
        <taxon>Gastropoda</taxon>
        <taxon>Caenogastropoda</taxon>
        <taxon>Sorbeoconcha</taxon>
        <taxon>Cerithioidea</taxon>
        <taxon>Batillariidae</taxon>
        <taxon>Batillaria</taxon>
    </lineage>
</organism>
<gene>
    <name evidence="1" type="ORF">BaRGS_00012845</name>
</gene>
<dbReference type="AlphaFoldDB" id="A0ABD0L978"/>
<sequence length="154" mass="17121">MYLRSAGRLTRDRPYTKPVYYPAHSVKGLLVSVPTCIRPAPPVPLSSLFIGCRLAECVYTQYHLKLDTRTACNPLSMIISYAEAQTRSELKTKTTAAPAPRMIEMATFDKHSLLPRSSAEVGCRARSINTAVGYHIAIQNCETARQAKNKSIDY</sequence>
<reference evidence="1 2" key="1">
    <citation type="journal article" date="2023" name="Sci. Data">
        <title>Genome assembly of the Korean intertidal mud-creeper Batillaria attramentaria.</title>
        <authorList>
            <person name="Patra A.K."/>
            <person name="Ho P.T."/>
            <person name="Jun S."/>
            <person name="Lee S.J."/>
            <person name="Kim Y."/>
            <person name="Won Y.J."/>
        </authorList>
    </citation>
    <scope>NUCLEOTIDE SEQUENCE [LARGE SCALE GENOMIC DNA]</scope>
    <source>
        <strain evidence="1">Wonlab-2016</strain>
    </source>
</reference>
<dbReference type="Proteomes" id="UP001519460">
    <property type="component" value="Unassembled WGS sequence"/>
</dbReference>
<name>A0ABD0L978_9CAEN</name>
<accession>A0ABD0L978</accession>
<protein>
    <submittedName>
        <fullName evidence="1">Uncharacterized protein</fullName>
    </submittedName>
</protein>